<feature type="transmembrane region" description="Helical" evidence="1">
    <location>
        <begin position="310"/>
        <end position="328"/>
    </location>
</feature>
<gene>
    <name evidence="2" type="ORF">OEZ85_000723</name>
</gene>
<feature type="transmembrane region" description="Helical" evidence="1">
    <location>
        <begin position="465"/>
        <end position="486"/>
    </location>
</feature>
<sequence>MGLFSKKAAAEAEAPTVDAEAPAVVPAVVVPAPEAAVELAPHAEKKHGFSLFGSKDKSEQEHEPVVAAPAAHQMTHTSADAAAAPDAPHASIGDTLYTAKETAVSGVSVAVLVLWTVAVTGWTGFQILVPVRKDIAVSGVSVVVLVLWTVAVTGWTGFQIVQNSLVWGQLQWLGFPKLASKQVPNNGYQGIDRIEVKALWALVAIECALLVFFLALSIALMWVPYMSACRQHRRPRRTRRSFFPWFITLVLVGAAWFKLFTLSSVLNKMAYQGTWCASNDNLDIKYTFDGKGEPPAGCKLAPMAGGIRKAMVFSMLTIGFHMLVFFLHQPKGTFGKLFGLVPAVLVVAALLLKPVTSIMNFYYTQWHFVNRGNFTFPAEMIVALIEFLTAVWLSLYMGWAVHSLRLIPRFTNTLLSCCGKKYQDVYYEDEHEEEHAAKGVDELGGKPRRQGYALRASAKALVQQYYYMTQLPSVFGFVSPMITYFGLNITNWWIVFDIIVGAALIFIYMLLCAFHRKVLAPSKH</sequence>
<keyword evidence="1" id="KW-0812">Transmembrane</keyword>
<keyword evidence="1" id="KW-0472">Membrane</keyword>
<feature type="transmembrane region" description="Helical" evidence="1">
    <location>
        <begin position="381"/>
        <end position="401"/>
    </location>
</feature>
<dbReference type="EMBL" id="CP126220">
    <property type="protein sequence ID" value="WIA21523.1"/>
    <property type="molecule type" value="Genomic_DNA"/>
</dbReference>
<accession>A0ABY8UJ10</accession>
<evidence type="ECO:0000256" key="1">
    <source>
        <dbReference type="SAM" id="Phobius"/>
    </source>
</evidence>
<feature type="transmembrane region" description="Helical" evidence="1">
    <location>
        <begin position="492"/>
        <end position="514"/>
    </location>
</feature>
<protein>
    <submittedName>
        <fullName evidence="2">Uncharacterized protein</fullName>
    </submittedName>
</protein>
<keyword evidence="1" id="KW-1133">Transmembrane helix</keyword>
<evidence type="ECO:0000313" key="3">
    <source>
        <dbReference type="Proteomes" id="UP001244341"/>
    </source>
</evidence>
<name>A0ABY8UJ10_TETOB</name>
<reference evidence="2 3" key="1">
    <citation type="submission" date="2023-05" db="EMBL/GenBank/DDBJ databases">
        <title>A 100% complete, gapless, phased diploid assembly of the Scenedesmus obliquus UTEX 3031 genome.</title>
        <authorList>
            <person name="Biondi T.C."/>
            <person name="Hanschen E.R."/>
            <person name="Kwon T."/>
            <person name="Eng W."/>
            <person name="Kruse C.P.S."/>
            <person name="Koehler S.I."/>
            <person name="Kunde Y."/>
            <person name="Gleasner C.D."/>
            <person name="You Mak K.T."/>
            <person name="Polle J."/>
            <person name="Hovde B.T."/>
            <person name="Starkenburg S.R."/>
        </authorList>
    </citation>
    <scope>NUCLEOTIDE SEQUENCE [LARGE SCALE GENOMIC DNA]</scope>
    <source>
        <strain evidence="2 3">DOE0152z</strain>
    </source>
</reference>
<evidence type="ECO:0000313" key="2">
    <source>
        <dbReference type="EMBL" id="WIA21523.1"/>
    </source>
</evidence>
<proteinExistence type="predicted"/>
<keyword evidence="3" id="KW-1185">Reference proteome</keyword>
<feature type="transmembrane region" description="Helical" evidence="1">
    <location>
        <begin position="103"/>
        <end position="123"/>
    </location>
</feature>
<feature type="transmembrane region" description="Helical" evidence="1">
    <location>
        <begin position="135"/>
        <end position="158"/>
    </location>
</feature>
<feature type="transmembrane region" description="Helical" evidence="1">
    <location>
        <begin position="198"/>
        <end position="222"/>
    </location>
</feature>
<feature type="transmembrane region" description="Helical" evidence="1">
    <location>
        <begin position="340"/>
        <end position="361"/>
    </location>
</feature>
<dbReference type="Proteomes" id="UP001244341">
    <property type="component" value="Chromosome 13b"/>
</dbReference>
<feature type="transmembrane region" description="Helical" evidence="1">
    <location>
        <begin position="242"/>
        <end position="260"/>
    </location>
</feature>
<organism evidence="2 3">
    <name type="scientific">Tetradesmus obliquus</name>
    <name type="common">Green alga</name>
    <name type="synonym">Acutodesmus obliquus</name>
    <dbReference type="NCBI Taxonomy" id="3088"/>
    <lineage>
        <taxon>Eukaryota</taxon>
        <taxon>Viridiplantae</taxon>
        <taxon>Chlorophyta</taxon>
        <taxon>core chlorophytes</taxon>
        <taxon>Chlorophyceae</taxon>
        <taxon>CS clade</taxon>
        <taxon>Sphaeropleales</taxon>
        <taxon>Scenedesmaceae</taxon>
        <taxon>Tetradesmus</taxon>
    </lineage>
</organism>